<dbReference type="PIRSF" id="PIRSF006806">
    <property type="entry name" value="FTHF_cligase"/>
    <property type="match status" value="1"/>
</dbReference>
<accession>A0A948TN39</accession>
<comment type="similarity">
    <text evidence="1 5">Belongs to the 5-formyltetrahydrofolate cyclo-ligase family.</text>
</comment>
<dbReference type="GO" id="GO:0005524">
    <property type="term" value="F:ATP binding"/>
    <property type="evidence" value="ECO:0007669"/>
    <property type="project" value="UniProtKB-KW"/>
</dbReference>
<keyword evidence="2 4" id="KW-0547">Nucleotide-binding</keyword>
<dbReference type="Proteomes" id="UP000784286">
    <property type="component" value="Unassembled WGS sequence"/>
</dbReference>
<keyword evidence="5" id="KW-0479">Metal-binding</keyword>
<comment type="caution">
    <text evidence="6">The sequence shown here is derived from an EMBL/GenBank/DDBJ whole genome shotgun (WGS) entry which is preliminary data.</text>
</comment>
<feature type="binding site" evidence="4">
    <location>
        <begin position="131"/>
        <end position="139"/>
    </location>
    <ligand>
        <name>ATP</name>
        <dbReference type="ChEBI" id="CHEBI:30616"/>
    </ligand>
</feature>
<comment type="catalytic activity">
    <reaction evidence="5">
        <text>(6S)-5-formyl-5,6,7,8-tetrahydrofolate + ATP = (6R)-5,10-methenyltetrahydrofolate + ADP + phosphate</text>
        <dbReference type="Rhea" id="RHEA:10488"/>
        <dbReference type="ChEBI" id="CHEBI:30616"/>
        <dbReference type="ChEBI" id="CHEBI:43474"/>
        <dbReference type="ChEBI" id="CHEBI:57455"/>
        <dbReference type="ChEBI" id="CHEBI:57457"/>
        <dbReference type="ChEBI" id="CHEBI:456216"/>
        <dbReference type="EC" id="6.3.3.2"/>
    </reaction>
</comment>
<evidence type="ECO:0000256" key="5">
    <source>
        <dbReference type="RuleBase" id="RU361279"/>
    </source>
</evidence>
<dbReference type="EC" id="6.3.3.2" evidence="5"/>
<dbReference type="GO" id="GO:0035999">
    <property type="term" value="P:tetrahydrofolate interconversion"/>
    <property type="evidence" value="ECO:0007669"/>
    <property type="project" value="TreeGrafter"/>
</dbReference>
<dbReference type="GO" id="GO:0030272">
    <property type="term" value="F:5-formyltetrahydrofolate cyclo-ligase activity"/>
    <property type="evidence" value="ECO:0007669"/>
    <property type="project" value="UniProtKB-EC"/>
</dbReference>
<keyword evidence="6" id="KW-0436">Ligase</keyword>
<name>A0A948TN39_9BACT</name>
<dbReference type="InterPro" id="IPR002698">
    <property type="entry name" value="FTHF_cligase"/>
</dbReference>
<evidence type="ECO:0000313" key="6">
    <source>
        <dbReference type="EMBL" id="MBU3856342.1"/>
    </source>
</evidence>
<keyword evidence="3 4" id="KW-0067">ATP-binding</keyword>
<evidence type="ECO:0000256" key="3">
    <source>
        <dbReference type="ARBA" id="ARBA00022840"/>
    </source>
</evidence>
<comment type="cofactor">
    <cofactor evidence="5">
        <name>Mg(2+)</name>
        <dbReference type="ChEBI" id="CHEBI:18420"/>
    </cofactor>
</comment>
<dbReference type="InterPro" id="IPR024185">
    <property type="entry name" value="FTHF_cligase-like_sf"/>
</dbReference>
<dbReference type="GO" id="GO:0009396">
    <property type="term" value="P:folic acid-containing compound biosynthetic process"/>
    <property type="evidence" value="ECO:0007669"/>
    <property type="project" value="TreeGrafter"/>
</dbReference>
<reference evidence="6" key="1">
    <citation type="journal article" date="2021" name="PeerJ">
        <title>Extensive microbial diversity within the chicken gut microbiome revealed by metagenomics and culture.</title>
        <authorList>
            <person name="Gilroy R."/>
            <person name="Ravi A."/>
            <person name="Getino M."/>
            <person name="Pursley I."/>
            <person name="Horton D.L."/>
            <person name="Alikhan N.F."/>
            <person name="Baker D."/>
            <person name="Gharbi K."/>
            <person name="Hall N."/>
            <person name="Watson M."/>
            <person name="Adriaenssens E.M."/>
            <person name="Foster-Nyarko E."/>
            <person name="Jarju S."/>
            <person name="Secka A."/>
            <person name="Antonio M."/>
            <person name="Oren A."/>
            <person name="Chaudhuri R.R."/>
            <person name="La Ragione R."/>
            <person name="Hildebrand F."/>
            <person name="Pallen M.J."/>
        </authorList>
    </citation>
    <scope>NUCLEOTIDE SEQUENCE</scope>
    <source>
        <strain evidence="6">8470</strain>
    </source>
</reference>
<gene>
    <name evidence="6" type="ORF">H9928_07300</name>
</gene>
<proteinExistence type="inferred from homology"/>
<dbReference type="SUPFAM" id="SSF100950">
    <property type="entry name" value="NagB/RpiA/CoA transferase-like"/>
    <property type="match status" value="1"/>
</dbReference>
<sequence length="190" mass="22080">MMNEEKQKLRKQIAAQKKLYAEAQLSEWSSSLLQKLEDHPRFKRAQTVLLYHSLPDEVQTHKFIEKWEKSKRIVLPVIKGDELELRIYNGIRNLKPGCFGIGEPADGTLVEEQDIELAIIPGVAFDRQGNRLGRGKGYYDRTLYRLRHTYRIGICFGFQLLDKIPAESSDQKMNEVWTENGRVSETQYPL</sequence>
<evidence type="ECO:0000256" key="1">
    <source>
        <dbReference type="ARBA" id="ARBA00010638"/>
    </source>
</evidence>
<evidence type="ECO:0000313" key="7">
    <source>
        <dbReference type="Proteomes" id="UP000784286"/>
    </source>
</evidence>
<feature type="binding site" evidence="4">
    <location>
        <begin position="6"/>
        <end position="10"/>
    </location>
    <ligand>
        <name>ATP</name>
        <dbReference type="ChEBI" id="CHEBI:30616"/>
    </ligand>
</feature>
<dbReference type="PANTHER" id="PTHR23407">
    <property type="entry name" value="ATPASE INHIBITOR/5-FORMYLTETRAHYDROFOLATE CYCLO-LIGASE"/>
    <property type="match status" value="1"/>
</dbReference>
<organism evidence="6 7">
    <name type="scientific">Candidatus Phocaeicola excrementipullorum</name>
    <dbReference type="NCBI Taxonomy" id="2838731"/>
    <lineage>
        <taxon>Bacteria</taxon>
        <taxon>Pseudomonadati</taxon>
        <taxon>Bacteroidota</taxon>
        <taxon>Bacteroidia</taxon>
        <taxon>Bacteroidales</taxon>
        <taxon>Bacteroidaceae</taxon>
        <taxon>Phocaeicola</taxon>
    </lineage>
</organism>
<evidence type="ECO:0000256" key="2">
    <source>
        <dbReference type="ARBA" id="ARBA00022741"/>
    </source>
</evidence>
<keyword evidence="5" id="KW-0460">Magnesium</keyword>
<dbReference type="InterPro" id="IPR037171">
    <property type="entry name" value="NagB/RpiA_transferase-like"/>
</dbReference>
<dbReference type="GO" id="GO:0046872">
    <property type="term" value="F:metal ion binding"/>
    <property type="evidence" value="ECO:0007669"/>
    <property type="project" value="UniProtKB-KW"/>
</dbReference>
<evidence type="ECO:0000256" key="4">
    <source>
        <dbReference type="PIRSR" id="PIRSR006806-1"/>
    </source>
</evidence>
<protein>
    <recommendedName>
        <fullName evidence="5">5-formyltetrahydrofolate cyclo-ligase</fullName>
        <ecNumber evidence="5">6.3.3.2</ecNumber>
    </recommendedName>
</protein>
<feature type="binding site" evidence="4">
    <location>
        <position position="57"/>
    </location>
    <ligand>
        <name>substrate</name>
    </ligand>
</feature>
<dbReference type="EMBL" id="JAHLFJ010000071">
    <property type="protein sequence ID" value="MBU3856342.1"/>
    <property type="molecule type" value="Genomic_DNA"/>
</dbReference>
<dbReference type="AlphaFoldDB" id="A0A948TN39"/>
<dbReference type="NCBIfam" id="TIGR02727">
    <property type="entry name" value="MTHFS_bact"/>
    <property type="match status" value="1"/>
</dbReference>
<dbReference type="Pfam" id="PF01812">
    <property type="entry name" value="5-FTHF_cyc-lig"/>
    <property type="match status" value="1"/>
</dbReference>
<reference evidence="6" key="2">
    <citation type="submission" date="2021-04" db="EMBL/GenBank/DDBJ databases">
        <authorList>
            <person name="Gilroy R."/>
        </authorList>
    </citation>
    <scope>NUCLEOTIDE SEQUENCE</scope>
    <source>
        <strain evidence="6">8470</strain>
    </source>
</reference>
<dbReference type="PANTHER" id="PTHR23407:SF1">
    <property type="entry name" value="5-FORMYLTETRAHYDROFOLATE CYCLO-LIGASE"/>
    <property type="match status" value="1"/>
</dbReference>
<dbReference type="Gene3D" id="3.40.50.10420">
    <property type="entry name" value="NagB/RpiA/CoA transferase-like"/>
    <property type="match status" value="1"/>
</dbReference>